<name>A0A8J3GCD3_9BACT</name>
<evidence type="ECO:0000313" key="3">
    <source>
        <dbReference type="Proteomes" id="UP000598271"/>
    </source>
</evidence>
<keyword evidence="3" id="KW-1185">Reference proteome</keyword>
<dbReference type="AlphaFoldDB" id="A0A8J3GCD3"/>
<dbReference type="Proteomes" id="UP000598271">
    <property type="component" value="Unassembled WGS sequence"/>
</dbReference>
<reference evidence="2 3" key="1">
    <citation type="journal article" date="2014" name="Int. J. Syst. Evol. Microbiol.">
        <title>Complete genome sequence of Corynebacterium casei LMG S-19264T (=DSM 44701T), isolated from a smear-ripened cheese.</title>
        <authorList>
            <consortium name="US DOE Joint Genome Institute (JGI-PGF)"/>
            <person name="Walter F."/>
            <person name="Albersmeier A."/>
            <person name="Kalinowski J."/>
            <person name="Ruckert C."/>
        </authorList>
    </citation>
    <scope>NUCLEOTIDE SEQUENCE [LARGE SCALE GENOMIC DNA]</scope>
    <source>
        <strain evidence="2 3">KCTC 12866</strain>
    </source>
</reference>
<feature type="domain" description="MrfA-like Zn-binding" evidence="1">
    <location>
        <begin position="354"/>
        <end position="450"/>
    </location>
</feature>
<gene>
    <name evidence="2" type="ORF">GCM10007390_43810</name>
</gene>
<protein>
    <recommendedName>
        <fullName evidence="1">MrfA-like Zn-binding domain-containing protein</fullName>
    </recommendedName>
</protein>
<evidence type="ECO:0000259" key="1">
    <source>
        <dbReference type="Pfam" id="PF09369"/>
    </source>
</evidence>
<organism evidence="2 3">
    <name type="scientific">Persicitalea jodogahamensis</name>
    <dbReference type="NCBI Taxonomy" id="402147"/>
    <lineage>
        <taxon>Bacteria</taxon>
        <taxon>Pseudomonadati</taxon>
        <taxon>Bacteroidota</taxon>
        <taxon>Cytophagia</taxon>
        <taxon>Cytophagales</taxon>
        <taxon>Spirosomataceae</taxon>
        <taxon>Persicitalea</taxon>
    </lineage>
</organism>
<accession>A0A8J3GCD3</accession>
<proteinExistence type="predicted"/>
<dbReference type="InterPro" id="IPR047721">
    <property type="entry name" value="DrmB"/>
</dbReference>
<dbReference type="InterPro" id="IPR018973">
    <property type="entry name" value="MZB"/>
</dbReference>
<evidence type="ECO:0000313" key="2">
    <source>
        <dbReference type="EMBL" id="GHB83895.1"/>
    </source>
</evidence>
<comment type="caution">
    <text evidence="2">The sequence shown here is derived from an EMBL/GenBank/DDBJ whole genome shotgun (WGS) entry which is preliminary data.</text>
</comment>
<dbReference type="NCBIfam" id="NF038324">
    <property type="entry name" value="DrmB_fam"/>
    <property type="match status" value="1"/>
</dbReference>
<dbReference type="EMBL" id="BMXF01000005">
    <property type="protein sequence ID" value="GHB83895.1"/>
    <property type="molecule type" value="Genomic_DNA"/>
</dbReference>
<dbReference type="Pfam" id="PF09369">
    <property type="entry name" value="MZB"/>
    <property type="match status" value="1"/>
</dbReference>
<sequence>MEQIRFVMTSAHGDIADVPWDQWVFASHQEEGSAQADDEKKETVLRTVAVPPGTQFFLSTDSQYSDLRNLIVKAVLPDKKERWRSLRGLFNLRQPKNTLREFEGGHSQIPLKPVLRSSNSVYFPNILTSLYLPPTQENLSQELIEKIKAIVEDFGTEETIVAQKVLKYHSLAIDLSVIKRIIANNFKLDQVRSTISEADYRYQEFGFITSKPECREENLCFEKVSLTEPIEGIKSVYRLDKIQLASVLTSYTRQEPIQPDEYLSDEDEDPLTRPRVKKKFVVESFGKKTFFLPGVENYGEGIFFELDRKKVALWKNSGEVKSRTQDFQSRAKESFQVSIAQKQVSAELVLAHTLSHVLIRELEFYCGYPAASLQERLYVDNRMCGLLIYTIAGAEGSYGGLTSMAKSEQLTYLLKSALYRATDCATDPICWESDGQGVGSLNKASCHSCTLIPETSCEEFNSFLDRRFLVDANLGYFNSHI</sequence>